<evidence type="ECO:0000313" key="9">
    <source>
        <dbReference type="Proteomes" id="UP000305709"/>
    </source>
</evidence>
<dbReference type="SUPFAM" id="SSF52540">
    <property type="entry name" value="P-loop containing nucleoside triphosphate hydrolases"/>
    <property type="match status" value="1"/>
</dbReference>
<keyword evidence="4 6" id="KW-0547">Nucleotide-binding</keyword>
<comment type="function">
    <text evidence="6">Catalyzes the phosphorylation of ribose 1,5-bisphosphate to 5-phospho-D-ribosyl alpha-1-diphosphate (PRPP).</text>
</comment>
<sequence length="180" mass="19349">MSGRLVAVVGPSGVGKDSLIDALCGARPWFHRVRRTITRPPGAGERFDSVSAEVFERMRRDGAFCLHWAAHGLRYGLRAEVEARVAGGQDAVANLSRGALPEAALVFPRLLVLNLTASPEVLAERLAGRGREEAEAIRARLGRADLEVPDGPWTAVTIRNDGPLEDTLARAVAALQPERA</sequence>
<evidence type="ECO:0000256" key="1">
    <source>
        <dbReference type="ARBA" id="ARBA00000373"/>
    </source>
</evidence>
<dbReference type="PANTHER" id="PTHR23117:SF8">
    <property type="entry name" value="RIBOSE 1,5-BISPHOSPHATE PHOSPHOKINASE PHNN"/>
    <property type="match status" value="1"/>
</dbReference>
<dbReference type="Gene3D" id="3.40.50.300">
    <property type="entry name" value="P-loop containing nucleotide triphosphate hydrolases"/>
    <property type="match status" value="1"/>
</dbReference>
<evidence type="ECO:0000256" key="6">
    <source>
        <dbReference type="HAMAP-Rule" id="MF_00836"/>
    </source>
</evidence>
<dbReference type="EC" id="2.7.4.23" evidence="6"/>
<dbReference type="SMART" id="SM00072">
    <property type="entry name" value="GuKc"/>
    <property type="match status" value="1"/>
</dbReference>
<name>A0A5C4NBC9_9RHOB</name>
<dbReference type="InterPro" id="IPR027417">
    <property type="entry name" value="P-loop_NTPase"/>
</dbReference>
<gene>
    <name evidence="6 8" type="primary">phnN</name>
    <name evidence="8" type="ORF">FHG71_12115</name>
</gene>
<evidence type="ECO:0000256" key="4">
    <source>
        <dbReference type="ARBA" id="ARBA00022741"/>
    </source>
</evidence>
<proteinExistence type="inferred from homology"/>
<evidence type="ECO:0000259" key="7">
    <source>
        <dbReference type="PROSITE" id="PS50052"/>
    </source>
</evidence>
<dbReference type="GO" id="GO:0005524">
    <property type="term" value="F:ATP binding"/>
    <property type="evidence" value="ECO:0007669"/>
    <property type="project" value="UniProtKB-KW"/>
</dbReference>
<dbReference type="Proteomes" id="UP000305709">
    <property type="component" value="Unassembled WGS sequence"/>
</dbReference>
<dbReference type="AlphaFoldDB" id="A0A5C4NBC9"/>
<feature type="domain" description="Guanylate kinase-like" evidence="7">
    <location>
        <begin position="3"/>
        <end position="176"/>
    </location>
</feature>
<dbReference type="GO" id="GO:0019634">
    <property type="term" value="P:organic phosphonate metabolic process"/>
    <property type="evidence" value="ECO:0007669"/>
    <property type="project" value="UniProtKB-UniRule"/>
</dbReference>
<organism evidence="8 9">
    <name type="scientific">Rubellimicrobium roseum</name>
    <dbReference type="NCBI Taxonomy" id="687525"/>
    <lineage>
        <taxon>Bacteria</taxon>
        <taxon>Pseudomonadati</taxon>
        <taxon>Pseudomonadota</taxon>
        <taxon>Alphaproteobacteria</taxon>
        <taxon>Rhodobacterales</taxon>
        <taxon>Roseobacteraceae</taxon>
        <taxon>Rubellimicrobium</taxon>
    </lineage>
</organism>
<evidence type="ECO:0000256" key="2">
    <source>
        <dbReference type="ARBA" id="ARBA00005069"/>
    </source>
</evidence>
<feature type="binding site" evidence="6">
    <location>
        <begin position="10"/>
        <end position="17"/>
    </location>
    <ligand>
        <name>ATP</name>
        <dbReference type="ChEBI" id="CHEBI:30616"/>
    </ligand>
</feature>
<dbReference type="HAMAP" id="MF_00836">
    <property type="entry name" value="PhnN"/>
    <property type="match status" value="1"/>
</dbReference>
<dbReference type="Pfam" id="PF00625">
    <property type="entry name" value="Guanylate_kin"/>
    <property type="match status" value="1"/>
</dbReference>
<evidence type="ECO:0000313" key="8">
    <source>
        <dbReference type="EMBL" id="TNC71332.1"/>
    </source>
</evidence>
<dbReference type="RefSeq" id="WP_139081946.1">
    <property type="nucleotide sequence ID" value="NZ_VDFV01000015.1"/>
</dbReference>
<dbReference type="InterPro" id="IPR012699">
    <property type="entry name" value="PhnN"/>
</dbReference>
<dbReference type="OrthoDB" id="341217at2"/>
<evidence type="ECO:0000256" key="5">
    <source>
        <dbReference type="ARBA" id="ARBA00022840"/>
    </source>
</evidence>
<comment type="similarity">
    <text evidence="6">Belongs to the ribose 1,5-bisphosphokinase family.</text>
</comment>
<dbReference type="GO" id="GO:0006015">
    <property type="term" value="P:5-phosphoribose 1-diphosphate biosynthetic process"/>
    <property type="evidence" value="ECO:0007669"/>
    <property type="project" value="UniProtKB-UniRule"/>
</dbReference>
<comment type="caution">
    <text evidence="8">The sequence shown here is derived from an EMBL/GenBank/DDBJ whole genome shotgun (WGS) entry which is preliminary data.</text>
</comment>
<dbReference type="InterPro" id="IPR008144">
    <property type="entry name" value="Guanylate_kin-like_dom"/>
</dbReference>
<dbReference type="EMBL" id="VDFV01000015">
    <property type="protein sequence ID" value="TNC71332.1"/>
    <property type="molecule type" value="Genomic_DNA"/>
</dbReference>
<dbReference type="InterPro" id="IPR008145">
    <property type="entry name" value="GK/Ca_channel_bsu"/>
</dbReference>
<keyword evidence="5 6" id="KW-0067">ATP-binding</keyword>
<keyword evidence="9" id="KW-1185">Reference proteome</keyword>
<accession>A0A5C4NBC9</accession>
<dbReference type="GO" id="GO:0033863">
    <property type="term" value="F:ribose 1,5-bisphosphate phosphokinase activity"/>
    <property type="evidence" value="ECO:0007669"/>
    <property type="project" value="UniProtKB-UniRule"/>
</dbReference>
<keyword evidence="3 6" id="KW-0808">Transferase</keyword>
<dbReference type="NCBIfam" id="TIGR02322">
    <property type="entry name" value="phosphon_PhnN"/>
    <property type="match status" value="1"/>
</dbReference>
<dbReference type="UniPathway" id="UPA00087">
    <property type="reaction ID" value="UER00175"/>
</dbReference>
<dbReference type="PANTHER" id="PTHR23117">
    <property type="entry name" value="GUANYLATE KINASE-RELATED"/>
    <property type="match status" value="1"/>
</dbReference>
<dbReference type="PROSITE" id="PS50052">
    <property type="entry name" value="GUANYLATE_KINASE_2"/>
    <property type="match status" value="1"/>
</dbReference>
<dbReference type="GO" id="GO:0005829">
    <property type="term" value="C:cytosol"/>
    <property type="evidence" value="ECO:0007669"/>
    <property type="project" value="TreeGrafter"/>
</dbReference>
<evidence type="ECO:0000256" key="3">
    <source>
        <dbReference type="ARBA" id="ARBA00022679"/>
    </source>
</evidence>
<reference evidence="8 9" key="1">
    <citation type="submission" date="2019-06" db="EMBL/GenBank/DDBJ databases">
        <authorList>
            <person name="Jiang L."/>
        </authorList>
    </citation>
    <scope>NUCLEOTIDE SEQUENCE [LARGE SCALE GENOMIC DNA]</scope>
    <source>
        <strain evidence="8 9">YIM 48858</strain>
    </source>
</reference>
<keyword evidence="8" id="KW-0418">Kinase</keyword>
<comment type="pathway">
    <text evidence="2 6">Metabolic intermediate biosynthesis; 5-phospho-alpha-D-ribose 1-diphosphate biosynthesis; 5-phospho-alpha-D-ribose 1-diphosphate from D-ribose 5-phosphate (route II): step 3/3.</text>
</comment>
<protein>
    <recommendedName>
        <fullName evidence="6">Ribose 1,5-bisphosphate phosphokinase PhnN</fullName>
        <ecNumber evidence="6">2.7.4.23</ecNumber>
    </recommendedName>
    <alternativeName>
        <fullName evidence="6">Ribose 1,5-bisphosphokinase</fullName>
    </alternativeName>
</protein>
<comment type="catalytic activity">
    <reaction evidence="1 6">
        <text>alpha-D-ribose 1,5-bisphosphate + ATP = 5-phospho-alpha-D-ribose 1-diphosphate + ADP</text>
        <dbReference type="Rhea" id="RHEA:20109"/>
        <dbReference type="ChEBI" id="CHEBI:30616"/>
        <dbReference type="ChEBI" id="CHEBI:58017"/>
        <dbReference type="ChEBI" id="CHEBI:68688"/>
        <dbReference type="ChEBI" id="CHEBI:456216"/>
        <dbReference type="EC" id="2.7.4.23"/>
    </reaction>
</comment>